<comment type="caution">
    <text evidence="1">The sequence shown here is derived from an EMBL/GenBank/DDBJ whole genome shotgun (WGS) entry which is preliminary data.</text>
</comment>
<dbReference type="SMART" id="SM00238">
    <property type="entry name" value="BIR"/>
    <property type="match status" value="1"/>
</dbReference>
<dbReference type="InterPro" id="IPR001370">
    <property type="entry name" value="BIR_rpt"/>
</dbReference>
<dbReference type="AlphaFoldDB" id="A0A9D4CHE5"/>
<dbReference type="CDD" id="cd00022">
    <property type="entry name" value="BIR"/>
    <property type="match status" value="1"/>
</dbReference>
<name>A0A9D4CHE5_DREPO</name>
<accession>A0A9D4CHE5</accession>
<dbReference type="Pfam" id="PF00653">
    <property type="entry name" value="BIR"/>
    <property type="match status" value="1"/>
</dbReference>
<evidence type="ECO:0000313" key="1">
    <source>
        <dbReference type="EMBL" id="KAH3724400.1"/>
    </source>
</evidence>
<dbReference type="GO" id="GO:0051726">
    <property type="term" value="P:regulation of cell cycle"/>
    <property type="evidence" value="ECO:0007669"/>
    <property type="project" value="TreeGrafter"/>
</dbReference>
<sequence length="82" mass="9443">MKPLHTDQAILPILVKSFDGSPEIIRQRTVELATVGLYYIGNADCVRCFFCGILLRRFEPDDEAWTEHVRWNPSCTFVQLNS</sequence>
<reference evidence="1" key="2">
    <citation type="submission" date="2020-11" db="EMBL/GenBank/DDBJ databases">
        <authorList>
            <person name="McCartney M.A."/>
            <person name="Auch B."/>
            <person name="Kono T."/>
            <person name="Mallez S."/>
            <person name="Becker A."/>
            <person name="Gohl D.M."/>
            <person name="Silverstein K.A.T."/>
            <person name="Koren S."/>
            <person name="Bechman K.B."/>
            <person name="Herman A."/>
            <person name="Abrahante J.E."/>
            <person name="Garbe J."/>
        </authorList>
    </citation>
    <scope>NUCLEOTIDE SEQUENCE</scope>
    <source>
        <strain evidence="1">Duluth1</strain>
        <tissue evidence="1">Whole animal</tissue>
    </source>
</reference>
<evidence type="ECO:0000313" key="2">
    <source>
        <dbReference type="Proteomes" id="UP000828390"/>
    </source>
</evidence>
<dbReference type="GO" id="GO:0005634">
    <property type="term" value="C:nucleus"/>
    <property type="evidence" value="ECO:0007669"/>
    <property type="project" value="TreeGrafter"/>
</dbReference>
<protein>
    <submittedName>
        <fullName evidence="1">Uncharacterized protein</fullName>
    </submittedName>
</protein>
<dbReference type="Proteomes" id="UP000828390">
    <property type="component" value="Unassembled WGS sequence"/>
</dbReference>
<dbReference type="Gene3D" id="1.10.1170.10">
    <property type="entry name" value="Inhibitor Of Apoptosis Protein (2mihbC-IAP-1), Chain A"/>
    <property type="match status" value="1"/>
</dbReference>
<dbReference type="PANTHER" id="PTHR10044">
    <property type="entry name" value="INHIBITOR OF APOPTOSIS"/>
    <property type="match status" value="1"/>
</dbReference>
<dbReference type="SUPFAM" id="SSF57924">
    <property type="entry name" value="Inhibitor of apoptosis (IAP) repeat"/>
    <property type="match status" value="1"/>
</dbReference>
<proteinExistence type="predicted"/>
<organism evidence="1 2">
    <name type="scientific">Dreissena polymorpha</name>
    <name type="common">Zebra mussel</name>
    <name type="synonym">Mytilus polymorpha</name>
    <dbReference type="NCBI Taxonomy" id="45954"/>
    <lineage>
        <taxon>Eukaryota</taxon>
        <taxon>Metazoa</taxon>
        <taxon>Spiralia</taxon>
        <taxon>Lophotrochozoa</taxon>
        <taxon>Mollusca</taxon>
        <taxon>Bivalvia</taxon>
        <taxon>Autobranchia</taxon>
        <taxon>Heteroconchia</taxon>
        <taxon>Euheterodonta</taxon>
        <taxon>Imparidentia</taxon>
        <taxon>Neoheterodontei</taxon>
        <taxon>Myida</taxon>
        <taxon>Dreissenoidea</taxon>
        <taxon>Dreissenidae</taxon>
        <taxon>Dreissena</taxon>
    </lineage>
</organism>
<dbReference type="PROSITE" id="PS50143">
    <property type="entry name" value="BIR_REPEAT_2"/>
    <property type="match status" value="1"/>
</dbReference>
<dbReference type="PANTHER" id="PTHR10044:SF139">
    <property type="entry name" value="DEATH-ASSOCIATED INHIBITOR OF APOPTOSIS 2"/>
    <property type="match status" value="1"/>
</dbReference>
<gene>
    <name evidence="1" type="ORF">DPMN_050217</name>
</gene>
<dbReference type="EMBL" id="JAIWYP010000012">
    <property type="protein sequence ID" value="KAH3724400.1"/>
    <property type="molecule type" value="Genomic_DNA"/>
</dbReference>
<reference evidence="1" key="1">
    <citation type="journal article" date="2019" name="bioRxiv">
        <title>The Genome of the Zebra Mussel, Dreissena polymorpha: A Resource for Invasive Species Research.</title>
        <authorList>
            <person name="McCartney M.A."/>
            <person name="Auch B."/>
            <person name="Kono T."/>
            <person name="Mallez S."/>
            <person name="Zhang Y."/>
            <person name="Obille A."/>
            <person name="Becker A."/>
            <person name="Abrahante J.E."/>
            <person name="Garbe J."/>
            <person name="Badalamenti J.P."/>
            <person name="Herman A."/>
            <person name="Mangelson H."/>
            <person name="Liachko I."/>
            <person name="Sullivan S."/>
            <person name="Sone E.D."/>
            <person name="Koren S."/>
            <person name="Silverstein K.A.T."/>
            <person name="Beckman K.B."/>
            <person name="Gohl D.M."/>
        </authorList>
    </citation>
    <scope>NUCLEOTIDE SEQUENCE</scope>
    <source>
        <strain evidence="1">Duluth1</strain>
        <tissue evidence="1">Whole animal</tissue>
    </source>
</reference>
<dbReference type="InterPro" id="IPR050784">
    <property type="entry name" value="IAP"/>
</dbReference>
<keyword evidence="2" id="KW-1185">Reference proteome</keyword>
<dbReference type="GO" id="GO:0005737">
    <property type="term" value="C:cytoplasm"/>
    <property type="evidence" value="ECO:0007669"/>
    <property type="project" value="TreeGrafter"/>
</dbReference>